<organism evidence="5 6">
    <name type="scientific">Schaedlerella arabinosiphila</name>
    <dbReference type="NCBI Taxonomy" id="2044587"/>
    <lineage>
        <taxon>Bacteria</taxon>
        <taxon>Bacillati</taxon>
        <taxon>Bacillota</taxon>
        <taxon>Clostridia</taxon>
        <taxon>Lachnospirales</taxon>
        <taxon>Lachnospiraceae</taxon>
        <taxon>Schaedlerella</taxon>
    </lineage>
</organism>
<name>A0A9X5C9I3_9FIRM</name>
<dbReference type="Proteomes" id="UP000474104">
    <property type="component" value="Unassembled WGS sequence"/>
</dbReference>
<keyword evidence="2" id="KW-0472">Membrane</keyword>
<comment type="caution">
    <text evidence="5">The sequence shown here is derived from an EMBL/GenBank/DDBJ whole genome shotgun (WGS) entry which is preliminary data.</text>
</comment>
<dbReference type="Gene3D" id="2.60.40.1080">
    <property type="match status" value="1"/>
</dbReference>
<feature type="domain" description="BIG2" evidence="4">
    <location>
        <begin position="1050"/>
        <end position="1127"/>
    </location>
</feature>
<protein>
    <submittedName>
        <fullName evidence="5">Ig-like domain-containing protein</fullName>
    </submittedName>
</protein>
<feature type="chain" id="PRO_5040930369" evidence="3">
    <location>
        <begin position="25"/>
        <end position="1218"/>
    </location>
</feature>
<feature type="signal peptide" evidence="3">
    <location>
        <begin position="1"/>
        <end position="24"/>
    </location>
</feature>
<keyword evidence="2" id="KW-0812">Transmembrane</keyword>
<sequence>MKKRMIAILLAFALTISSNAIAWAAPEEGTQDSTVSEEVENSERVEEIEIGIGEDETSVSESEKQKDEISVPEEKNGNAELNNIEPQTISAESKNNNGLFAGGTGTAEDPYQITTAEQMNNVRNDMSAHYVLTNDIDLSGYNNWVPIGTSSNPFTGTFDGNNHSIIGMTITNVTMDGYTGLAGMFGNCKSAFVKNMQMDNISIEMDKTNDTNIQLEVGCVVAKGSGDTIITNCKSNGKINISACRYMIIGGISGMLDVTSEVISCTSNLLIIAKAVSADSQDQVLVCGGICGSFGNVTDSINYSKIDVTAGNVLKCGGICGEGADDTYIIKCINYGDIIGKTDLFQLDRQANYEIGGIIGKGGSINTCVNYGNLKGESKKIYDHLVCSAGGISGASCNYSQSIKNCYNLAKNIEGTNLSGNGTYNYTRICANAKQIDKCYSIDSTLLNGQIPTDNIGADKPNGANLSEEEIIRRIDELFENNTDDDTDQESNARAYIKEHIDFINGRDYAGRMDNCWAKTISQGLDTTTGKIGETMYNTLNSASEILSCKSLSIFENPYDAVITELILAQANLEESSFEMKYENSFLKIMSELEKICEKADPEWSLKASEYKTNLEKLISNPKDYQKSNPVFYELCEKIFSNNSNSNLNDLLNKYGKANDLLNALNTYGQAVNWVADCIKYNALVEAYLSTSDEFKQSLKDAVVYMAGNAYTNRFTSYESYCMLYAQAYEKFAEFQTEDQIKMLLFKEYVKNGIEKIGTVFGSAIVKNVTTYATEKLGIPIKGASWFWAAVESYKIGWGLSEAITKNGTNIDCRELARAYFYLEEAFQGQVKDDASKLKQDMTHKRAIDFHASYTILKNLECSALKNYAKYLNNQQMNFLQGVLHLFKMNFNEKEIMLTNYEKLQWENVKCHGDYKRYKDYSFISICCPTDVFVYDSVGQLAFCIEKNEITSKSNNIEGIVIDNMKFLVIPDISDYTIKIIATDNGIMNYQVNIYDAATDNLKRMSNYLNVELQKNDEFTGSFKGMTSLIKNGQEVEATSQITDINNNVLVSSVLIESVRKTLNQGDKILLKAKIAPENATFPVLNWTTSNENVATVDENGMVTAVAAGKCTIQCIAIDGSGIYDTVELEVRANAHGGEGNENANDTGDDSYIENEGTNFGDDLNSDGAKKSMDVGATMSIIKKAPNTGDEIYIIIWAILALCGVSIITILFKKRETL</sequence>
<evidence type="ECO:0000256" key="3">
    <source>
        <dbReference type="SAM" id="SignalP"/>
    </source>
</evidence>
<proteinExistence type="predicted"/>
<dbReference type="SUPFAM" id="SSF49373">
    <property type="entry name" value="Invasin/intimin cell-adhesion fragments"/>
    <property type="match status" value="1"/>
</dbReference>
<evidence type="ECO:0000259" key="4">
    <source>
        <dbReference type="SMART" id="SM00635"/>
    </source>
</evidence>
<dbReference type="InterPro" id="IPR003343">
    <property type="entry name" value="Big_2"/>
</dbReference>
<dbReference type="AlphaFoldDB" id="A0A9X5C9I3"/>
<dbReference type="OrthoDB" id="1987399at2"/>
<dbReference type="EMBL" id="VIRB01000022">
    <property type="protein sequence ID" value="NDO67401.1"/>
    <property type="molecule type" value="Genomic_DNA"/>
</dbReference>
<keyword evidence="2" id="KW-1133">Transmembrane helix</keyword>
<dbReference type="RefSeq" id="WP_004068678.1">
    <property type="nucleotide sequence ID" value="NZ_VIRB01000022.1"/>
</dbReference>
<gene>
    <name evidence="5" type="ORF">FMM80_01080</name>
</gene>
<dbReference type="Pfam" id="PF02368">
    <property type="entry name" value="Big_2"/>
    <property type="match status" value="1"/>
</dbReference>
<dbReference type="InterPro" id="IPR008964">
    <property type="entry name" value="Invasin/intimin_cell_adhesion"/>
</dbReference>
<evidence type="ECO:0000313" key="6">
    <source>
        <dbReference type="Proteomes" id="UP000474104"/>
    </source>
</evidence>
<feature type="region of interest" description="Disordered" evidence="1">
    <location>
        <begin position="1136"/>
        <end position="1165"/>
    </location>
</feature>
<feature type="region of interest" description="Disordered" evidence="1">
    <location>
        <begin position="51"/>
        <end position="77"/>
    </location>
</feature>
<evidence type="ECO:0000256" key="1">
    <source>
        <dbReference type="SAM" id="MobiDB-lite"/>
    </source>
</evidence>
<dbReference type="SMART" id="SM00635">
    <property type="entry name" value="BID_2"/>
    <property type="match status" value="1"/>
</dbReference>
<dbReference type="Gene3D" id="2.160.20.110">
    <property type="match status" value="1"/>
</dbReference>
<feature type="compositionally biased region" description="Basic and acidic residues" evidence="1">
    <location>
        <begin position="61"/>
        <end position="77"/>
    </location>
</feature>
<accession>A0A9X5C9I3</accession>
<keyword evidence="3" id="KW-0732">Signal</keyword>
<feature type="transmembrane region" description="Helical" evidence="2">
    <location>
        <begin position="1192"/>
        <end position="1212"/>
    </location>
</feature>
<evidence type="ECO:0000256" key="2">
    <source>
        <dbReference type="SAM" id="Phobius"/>
    </source>
</evidence>
<reference evidence="5 6" key="1">
    <citation type="submission" date="2019-07" db="EMBL/GenBank/DDBJ databases">
        <title>Draft genome sequences of 15 bacterial species constituting the stable defined intestinal microbiota of the GM15 gnotobiotic mouse model.</title>
        <authorList>
            <person name="Elie C."/>
            <person name="Mathieu A."/>
            <person name="Saliou A."/>
            <person name="Darnaud M."/>
            <person name="Leulier F."/>
            <person name="Tamellini A."/>
        </authorList>
    </citation>
    <scope>NUCLEOTIDE SEQUENCE [LARGE SCALE GENOMIC DNA]</scope>
    <source>
        <strain evidence="6">ASF 502</strain>
    </source>
</reference>
<evidence type="ECO:0000313" key="5">
    <source>
        <dbReference type="EMBL" id="NDO67401.1"/>
    </source>
</evidence>